<keyword evidence="1" id="KW-0804">Transcription</keyword>
<reference evidence="1 2" key="1">
    <citation type="journal article" date="2022" name="Plant J.">
        <title>Chromosome-level genome of Camellia lanceoleosa provides a valuable resource for understanding genome evolution and self-incompatibility.</title>
        <authorList>
            <person name="Gong W."/>
            <person name="Xiao S."/>
            <person name="Wang L."/>
            <person name="Liao Z."/>
            <person name="Chang Y."/>
            <person name="Mo W."/>
            <person name="Hu G."/>
            <person name="Li W."/>
            <person name="Zhao G."/>
            <person name="Zhu H."/>
            <person name="Hu X."/>
            <person name="Ji K."/>
            <person name="Xiang X."/>
            <person name="Song Q."/>
            <person name="Yuan D."/>
            <person name="Jin S."/>
            <person name="Zhang L."/>
        </authorList>
    </citation>
    <scope>NUCLEOTIDE SEQUENCE [LARGE SCALE GENOMIC DNA]</scope>
    <source>
        <strain evidence="1">SQ_2022a</strain>
    </source>
</reference>
<sequence>MQMLRDRGYIVGDFEVDMTKQQFIQKYGENMKREDLVINKTNRNDSLDRGLIISERDNVSAITTLGSGSPSNIVGLSSGFDDSDDVPIGLLLHRSKTQSIMTSSIEKGNNSGHKELP</sequence>
<dbReference type="EMBL" id="CM045766">
    <property type="protein sequence ID" value="KAI8003222.1"/>
    <property type="molecule type" value="Genomic_DNA"/>
</dbReference>
<gene>
    <name evidence="1" type="ORF">LOK49_LG08G00632</name>
</gene>
<protein>
    <submittedName>
        <fullName evidence="1">DNA-directed RNA polymerases II and IV subunit 5A</fullName>
    </submittedName>
</protein>
<evidence type="ECO:0000313" key="2">
    <source>
        <dbReference type="Proteomes" id="UP001060215"/>
    </source>
</evidence>
<keyword evidence="1" id="KW-0240">DNA-directed RNA polymerase</keyword>
<dbReference type="Proteomes" id="UP001060215">
    <property type="component" value="Chromosome 9"/>
</dbReference>
<organism evidence="1 2">
    <name type="scientific">Camellia lanceoleosa</name>
    <dbReference type="NCBI Taxonomy" id="1840588"/>
    <lineage>
        <taxon>Eukaryota</taxon>
        <taxon>Viridiplantae</taxon>
        <taxon>Streptophyta</taxon>
        <taxon>Embryophyta</taxon>
        <taxon>Tracheophyta</taxon>
        <taxon>Spermatophyta</taxon>
        <taxon>Magnoliopsida</taxon>
        <taxon>eudicotyledons</taxon>
        <taxon>Gunneridae</taxon>
        <taxon>Pentapetalae</taxon>
        <taxon>asterids</taxon>
        <taxon>Ericales</taxon>
        <taxon>Theaceae</taxon>
        <taxon>Camellia</taxon>
    </lineage>
</organism>
<evidence type="ECO:0000313" key="1">
    <source>
        <dbReference type="EMBL" id="KAI8003222.1"/>
    </source>
</evidence>
<accession>A0ACC0GRX0</accession>
<comment type="caution">
    <text evidence="1">The sequence shown here is derived from an EMBL/GenBank/DDBJ whole genome shotgun (WGS) entry which is preliminary data.</text>
</comment>
<keyword evidence="2" id="KW-1185">Reference proteome</keyword>
<proteinExistence type="predicted"/>
<name>A0ACC0GRX0_9ERIC</name>